<keyword evidence="4 12" id="KW-1003">Cell membrane</keyword>
<keyword evidence="9 12" id="KW-1133">Transmembrane helix</keyword>
<keyword evidence="10 12" id="KW-0406">Ion transport</keyword>
<organism evidence="15">
    <name type="scientific">uncultured delta proteobacterium</name>
    <dbReference type="NCBI Taxonomy" id="34034"/>
    <lineage>
        <taxon>Bacteria</taxon>
        <taxon>Deltaproteobacteria</taxon>
        <taxon>environmental samples</taxon>
    </lineage>
</organism>
<feature type="transmembrane region" description="Helical" evidence="12">
    <location>
        <begin position="283"/>
        <end position="307"/>
    </location>
</feature>
<comment type="catalytic activity">
    <reaction evidence="12">
        <text>K(+)(in) + H(+)(in) = K(+)(out) + H(+)(out)</text>
        <dbReference type="Rhea" id="RHEA:28490"/>
        <dbReference type="ChEBI" id="CHEBI:15378"/>
        <dbReference type="ChEBI" id="CHEBI:29103"/>
    </reaction>
</comment>
<evidence type="ECO:0000256" key="7">
    <source>
        <dbReference type="ARBA" id="ARBA00022847"/>
    </source>
</evidence>
<evidence type="ECO:0000256" key="1">
    <source>
        <dbReference type="ARBA" id="ARBA00004141"/>
    </source>
</evidence>
<dbReference type="InterPro" id="IPR003855">
    <property type="entry name" value="K+_transporter"/>
</dbReference>
<evidence type="ECO:0000256" key="5">
    <source>
        <dbReference type="ARBA" id="ARBA00022538"/>
    </source>
</evidence>
<feature type="transmembrane region" description="Helical" evidence="12">
    <location>
        <begin position="359"/>
        <end position="381"/>
    </location>
</feature>
<dbReference type="EMBL" id="FLUQ01000001">
    <property type="protein sequence ID" value="SBV97138.1"/>
    <property type="molecule type" value="Genomic_DNA"/>
</dbReference>
<feature type="transmembrane region" description="Helical" evidence="12">
    <location>
        <begin position="243"/>
        <end position="263"/>
    </location>
</feature>
<dbReference type="HAMAP" id="MF_01522">
    <property type="entry name" value="Kup"/>
    <property type="match status" value="1"/>
</dbReference>
<name>A0A212JCJ7_9DELT</name>
<keyword evidence="6 12" id="KW-0812">Transmembrane</keyword>
<dbReference type="Pfam" id="PF02705">
    <property type="entry name" value="K_trans"/>
    <property type="match status" value="1"/>
</dbReference>
<dbReference type="GO" id="GO:0005886">
    <property type="term" value="C:plasma membrane"/>
    <property type="evidence" value="ECO:0007669"/>
    <property type="project" value="UniProtKB-SubCell"/>
</dbReference>
<feature type="transmembrane region" description="Helical" evidence="12">
    <location>
        <begin position="419"/>
        <end position="436"/>
    </location>
</feature>
<keyword evidence="8 12" id="KW-0630">Potassium</keyword>
<evidence type="ECO:0000259" key="13">
    <source>
        <dbReference type="Pfam" id="PF02705"/>
    </source>
</evidence>
<evidence type="ECO:0000256" key="8">
    <source>
        <dbReference type="ARBA" id="ARBA00022958"/>
    </source>
</evidence>
<evidence type="ECO:0000256" key="11">
    <source>
        <dbReference type="ARBA" id="ARBA00023136"/>
    </source>
</evidence>
<feature type="domain" description="K+ potassium transporter integral membrane" evidence="13">
    <location>
        <begin position="5"/>
        <end position="458"/>
    </location>
</feature>
<gene>
    <name evidence="12 15" type="primary">kup</name>
    <name evidence="15" type="ORF">KL86DPRO_11165</name>
</gene>
<dbReference type="InterPro" id="IPR023051">
    <property type="entry name" value="Kup"/>
</dbReference>
<comment type="function">
    <text evidence="12">Transport of potassium into the cell. Likely operates as a K(+):H(+) symporter.</text>
</comment>
<dbReference type="AlphaFoldDB" id="A0A212JCJ7"/>
<feature type="transmembrane region" description="Helical" evidence="12">
    <location>
        <begin position="164"/>
        <end position="185"/>
    </location>
</feature>
<feature type="transmembrane region" description="Helical" evidence="12">
    <location>
        <begin position="393"/>
        <end position="413"/>
    </location>
</feature>
<feature type="transmembrane region" description="Helical" evidence="12">
    <location>
        <begin position="130"/>
        <end position="152"/>
    </location>
</feature>
<dbReference type="PANTHER" id="PTHR30540:SF79">
    <property type="entry name" value="LOW AFFINITY POTASSIUM TRANSPORT SYSTEM PROTEIN KUP"/>
    <property type="match status" value="1"/>
</dbReference>
<feature type="transmembrane region" description="Helical" evidence="12">
    <location>
        <begin position="200"/>
        <end position="222"/>
    </location>
</feature>
<evidence type="ECO:0000313" key="15">
    <source>
        <dbReference type="EMBL" id="SBV97138.1"/>
    </source>
</evidence>
<feature type="transmembrane region" description="Helical" evidence="12">
    <location>
        <begin position="333"/>
        <end position="353"/>
    </location>
</feature>
<proteinExistence type="inferred from homology"/>
<evidence type="ECO:0000256" key="9">
    <source>
        <dbReference type="ARBA" id="ARBA00022989"/>
    </source>
</evidence>
<sequence>MAAVAVTALGVVFGDIGTSPLYALRECFHGPHAIAVNHVNVMGVLSLIFWSLMVVITIKYVCFVTRADHHGEGGTFALLSIVREAIEKTPDKLLFKALPFFALGSAALLYSDGIITPAVSVLSAVEGLRVATAAADPFVVPITCVILVVLFLLQKHGTARIGNVFGPVMLLWFATLAGIGIINILKHPTVLLAVSPHHALAYFAANHIHGFVVLGTVVLCITGGEALYADLGHFSRLPIRNSWFVVVCPALVLNYLGQGALILNNPDAAHNPFYRSVPEGLLIPMLVLATAATVIASQALITGVYSLTQQAMQLGFMPRMRVVHTSSSTRGQVYLPTINTILMLACVALVLIFESSSGLAAAYGLAVTGAMGITSILYFAVTRFVWGWPLWRALPLLLLFLLFDLPFLGANLVKILDGGWLPLLASVLIVAVMTTWQKGRARLADSFVHISMPLAEFLSFLRQDVFARSPGTGVFMTMNQNLTPPPLATFSTLVHAVPETVVLLTIRTVNAPYARAGNRIMVNGDDKDIGFYRMAVSYGYMEQPDMVAVMEESKDSGVYLGDATFYLGRETFLPAEGHDEAMRPWRRALFDFLSRNAWDASIFFNIPSSKVMEIGTRLKL</sequence>
<dbReference type="GO" id="GO:0015293">
    <property type="term" value="F:symporter activity"/>
    <property type="evidence" value="ECO:0007669"/>
    <property type="project" value="UniProtKB-UniRule"/>
</dbReference>
<feature type="domain" description="K+ potassium transporter C-terminal" evidence="14">
    <location>
        <begin position="470"/>
        <end position="620"/>
    </location>
</feature>
<keyword evidence="11 12" id="KW-0472">Membrane</keyword>
<comment type="similarity">
    <text evidence="2 12">Belongs to the HAK/KUP transporter (TC 2.A.72) family.</text>
</comment>
<dbReference type="InterPro" id="IPR053951">
    <property type="entry name" value="K_trans_N"/>
</dbReference>
<evidence type="ECO:0000259" key="14">
    <source>
        <dbReference type="Pfam" id="PF22776"/>
    </source>
</evidence>
<evidence type="ECO:0000256" key="10">
    <source>
        <dbReference type="ARBA" id="ARBA00023065"/>
    </source>
</evidence>
<feature type="transmembrane region" description="Helical" evidence="12">
    <location>
        <begin position="93"/>
        <end position="110"/>
    </location>
</feature>
<evidence type="ECO:0000256" key="2">
    <source>
        <dbReference type="ARBA" id="ARBA00007019"/>
    </source>
</evidence>
<dbReference type="Pfam" id="PF22776">
    <property type="entry name" value="K_trans_C"/>
    <property type="match status" value="1"/>
</dbReference>
<keyword evidence="5 12" id="KW-0633">Potassium transport</keyword>
<evidence type="ECO:0000256" key="6">
    <source>
        <dbReference type="ARBA" id="ARBA00022692"/>
    </source>
</evidence>
<evidence type="ECO:0000256" key="4">
    <source>
        <dbReference type="ARBA" id="ARBA00022475"/>
    </source>
</evidence>
<keyword evidence="7 12" id="KW-0769">Symport</keyword>
<protein>
    <recommendedName>
        <fullName evidence="12">Probable potassium transport system protein Kup</fullName>
    </recommendedName>
</protein>
<accession>A0A212JCJ7</accession>
<keyword evidence="3 12" id="KW-0813">Transport</keyword>
<comment type="subcellular location">
    <subcellularLocation>
        <location evidence="12">Cell membrane</location>
        <topology evidence="12">Multi-pass membrane protein</topology>
    </subcellularLocation>
    <subcellularLocation>
        <location evidence="1">Membrane</location>
        <topology evidence="1">Multi-pass membrane protein</topology>
    </subcellularLocation>
</comment>
<dbReference type="PANTHER" id="PTHR30540">
    <property type="entry name" value="OSMOTIC STRESS POTASSIUM TRANSPORTER"/>
    <property type="match status" value="1"/>
</dbReference>
<evidence type="ECO:0000256" key="3">
    <source>
        <dbReference type="ARBA" id="ARBA00022448"/>
    </source>
</evidence>
<dbReference type="GO" id="GO:0015079">
    <property type="term" value="F:potassium ion transmembrane transporter activity"/>
    <property type="evidence" value="ECO:0007669"/>
    <property type="project" value="UniProtKB-UniRule"/>
</dbReference>
<reference evidence="15" key="1">
    <citation type="submission" date="2016-04" db="EMBL/GenBank/DDBJ databases">
        <authorList>
            <person name="Evans L.H."/>
            <person name="Alamgir A."/>
            <person name="Owens N."/>
            <person name="Weber N.D."/>
            <person name="Virtaneva K."/>
            <person name="Barbian K."/>
            <person name="Babar A."/>
            <person name="Rosenke K."/>
        </authorList>
    </citation>
    <scope>NUCLEOTIDE SEQUENCE</scope>
    <source>
        <strain evidence="15">86</strain>
    </source>
</reference>
<dbReference type="InterPro" id="IPR053952">
    <property type="entry name" value="K_trans_C"/>
</dbReference>
<evidence type="ECO:0000256" key="12">
    <source>
        <dbReference type="HAMAP-Rule" id="MF_01522"/>
    </source>
</evidence>
<feature type="transmembrane region" description="Helical" evidence="12">
    <location>
        <begin position="39"/>
        <end position="62"/>
    </location>
</feature>